<proteinExistence type="inferred from homology"/>
<dbReference type="PANTHER" id="PTHR48267">
    <property type="entry name" value="CUPREDOXIN SUPERFAMILY PROTEIN"/>
    <property type="match status" value="1"/>
</dbReference>
<dbReference type="PANTHER" id="PTHR48267:SF1">
    <property type="entry name" value="BILIRUBIN OXIDASE"/>
    <property type="match status" value="1"/>
</dbReference>
<sequence>MFLIDDDAASPELPHTYGVDDIPLIAQDRRLPGGVLDPDESMAGTTGLLGDRILVNGTLGPYLDITTRRVRLRMLNGSNARAFRFHFADRRAFELVATDHGPLPAPHTTDQVQLAPGERAFFCRIPLEETAMARDDALKQLSPLARERAFERHVGSHRLIQSGLDALIAGVESPSLAMLAGLLRSEEPEAPALFDQVLEELGLAFHPPADPRAARWAMAYWIAGQIADGSLDPAAGTHLIHVEVAYELGRPKDLEPLVQCAHLLDAWDESWGVTFEQLNEEAVEAAKQFLKKRSAAEAGA</sequence>
<dbReference type="RefSeq" id="WP_327159702.1">
    <property type="nucleotide sequence ID" value="NZ_CP108062.1"/>
</dbReference>
<dbReference type="InterPro" id="IPR008972">
    <property type="entry name" value="Cupredoxin"/>
</dbReference>
<dbReference type="Proteomes" id="UP001622594">
    <property type="component" value="Chromosome"/>
</dbReference>
<dbReference type="EMBL" id="CP108188">
    <property type="protein sequence ID" value="WTR74896.1"/>
    <property type="molecule type" value="Genomic_DNA"/>
</dbReference>
<evidence type="ECO:0000256" key="1">
    <source>
        <dbReference type="ARBA" id="ARBA00010609"/>
    </source>
</evidence>
<accession>A0ABZ1LK52</accession>
<gene>
    <name evidence="2" type="ORF">OG814_39315</name>
</gene>
<reference evidence="2 3" key="1">
    <citation type="submission" date="2022-10" db="EMBL/GenBank/DDBJ databases">
        <title>The complete genomes of actinobacterial strains from the NBC collection.</title>
        <authorList>
            <person name="Joergensen T.S."/>
            <person name="Alvarez Arevalo M."/>
            <person name="Sterndorff E.B."/>
            <person name="Faurdal D."/>
            <person name="Vuksanovic O."/>
            <person name="Mourched A.-S."/>
            <person name="Charusanti P."/>
            <person name="Shaw S."/>
            <person name="Blin K."/>
            <person name="Weber T."/>
        </authorList>
    </citation>
    <scope>NUCLEOTIDE SEQUENCE [LARGE SCALE GENOMIC DNA]</scope>
    <source>
        <strain evidence="2 3">NBC_00123</strain>
    </source>
</reference>
<name>A0ABZ1LK52_9ACTN</name>
<evidence type="ECO:0008006" key="4">
    <source>
        <dbReference type="Google" id="ProtNLM"/>
    </source>
</evidence>
<keyword evidence="3" id="KW-1185">Reference proteome</keyword>
<evidence type="ECO:0000313" key="3">
    <source>
        <dbReference type="Proteomes" id="UP001622594"/>
    </source>
</evidence>
<dbReference type="InterPro" id="IPR045087">
    <property type="entry name" value="Cu-oxidase_fam"/>
</dbReference>
<protein>
    <recommendedName>
        <fullName evidence="4">DUF4192 domain-containing protein</fullName>
    </recommendedName>
</protein>
<organism evidence="2 3">
    <name type="scientific">Streptomyces zaomyceticus</name>
    <dbReference type="NCBI Taxonomy" id="68286"/>
    <lineage>
        <taxon>Bacteria</taxon>
        <taxon>Bacillati</taxon>
        <taxon>Actinomycetota</taxon>
        <taxon>Actinomycetes</taxon>
        <taxon>Kitasatosporales</taxon>
        <taxon>Streptomycetaceae</taxon>
        <taxon>Streptomyces</taxon>
    </lineage>
</organism>
<evidence type="ECO:0000313" key="2">
    <source>
        <dbReference type="EMBL" id="WTR74896.1"/>
    </source>
</evidence>
<dbReference type="SUPFAM" id="SSF49503">
    <property type="entry name" value="Cupredoxins"/>
    <property type="match status" value="1"/>
</dbReference>
<comment type="similarity">
    <text evidence="1">Belongs to the multicopper oxidase family.</text>
</comment>
<dbReference type="Gene3D" id="2.60.40.420">
    <property type="entry name" value="Cupredoxins - blue copper proteins"/>
    <property type="match status" value="1"/>
</dbReference>